<evidence type="ECO:0000313" key="2">
    <source>
        <dbReference type="Proteomes" id="UP000286071"/>
    </source>
</evidence>
<sequence length="64" mass="7336">MAVGQAVKFLGKLVGDFPQVVAVFMNWCEMSSIDRLQVSLHIQWRGVGTLQNYERRVSGSFHFY</sequence>
<reference evidence="1 2" key="1">
    <citation type="submission" date="2016-10" db="EMBL/GenBank/DDBJ databases">
        <title>Comparative genome analysis of multiple Pseudomonas spp. focuses on biocontrol and plant growth promoting traits.</title>
        <authorList>
            <person name="Tao X.-Y."/>
            <person name="Taylor C.G."/>
        </authorList>
    </citation>
    <scope>NUCLEOTIDE SEQUENCE [LARGE SCALE GENOMIC DNA]</scope>
    <source>
        <strain evidence="1 2">48H11</strain>
    </source>
</reference>
<protein>
    <submittedName>
        <fullName evidence="1">Uncharacterized protein</fullName>
    </submittedName>
</protein>
<gene>
    <name evidence="1" type="ORF">BK659_08425</name>
</gene>
<comment type="caution">
    <text evidence="1">The sequence shown here is derived from an EMBL/GenBank/DDBJ whole genome shotgun (WGS) entry which is preliminary data.</text>
</comment>
<name>A0A423H9N4_9PSED</name>
<dbReference type="AlphaFoldDB" id="A0A423H9N4"/>
<dbReference type="EMBL" id="MOBJ01000006">
    <property type="protein sequence ID" value="RON09928.1"/>
    <property type="molecule type" value="Genomic_DNA"/>
</dbReference>
<evidence type="ECO:0000313" key="1">
    <source>
        <dbReference type="EMBL" id="RON09928.1"/>
    </source>
</evidence>
<dbReference type="Proteomes" id="UP000286071">
    <property type="component" value="Unassembled WGS sequence"/>
</dbReference>
<proteinExistence type="predicted"/>
<accession>A0A423H9N4</accession>
<organism evidence="1 2">
    <name type="scientific">Pseudomonas brassicacearum</name>
    <dbReference type="NCBI Taxonomy" id="930166"/>
    <lineage>
        <taxon>Bacteria</taxon>
        <taxon>Pseudomonadati</taxon>
        <taxon>Pseudomonadota</taxon>
        <taxon>Gammaproteobacteria</taxon>
        <taxon>Pseudomonadales</taxon>
        <taxon>Pseudomonadaceae</taxon>
        <taxon>Pseudomonas</taxon>
    </lineage>
</organism>